<keyword evidence="2" id="KW-1133">Transmembrane helix</keyword>
<feature type="compositionally biased region" description="Pro residues" evidence="1">
    <location>
        <begin position="39"/>
        <end position="56"/>
    </location>
</feature>
<proteinExistence type="predicted"/>
<feature type="compositionally biased region" description="Acidic residues" evidence="1">
    <location>
        <begin position="191"/>
        <end position="200"/>
    </location>
</feature>
<feature type="compositionally biased region" description="Pro residues" evidence="1">
    <location>
        <begin position="142"/>
        <end position="184"/>
    </location>
</feature>
<evidence type="ECO:0000256" key="2">
    <source>
        <dbReference type="SAM" id="Phobius"/>
    </source>
</evidence>
<dbReference type="Proteomes" id="UP000318416">
    <property type="component" value="Unassembled WGS sequence"/>
</dbReference>
<reference evidence="3 4" key="1">
    <citation type="submission" date="2019-06" db="EMBL/GenBank/DDBJ databases">
        <title>Sequencing the genomes of 1000 actinobacteria strains.</title>
        <authorList>
            <person name="Klenk H.-P."/>
        </authorList>
    </citation>
    <scope>NUCLEOTIDE SEQUENCE [LARGE SCALE GENOMIC DNA]</scope>
    <source>
        <strain evidence="3 4">DSM 41649</strain>
    </source>
</reference>
<dbReference type="EMBL" id="VIVR01000001">
    <property type="protein sequence ID" value="TWE16817.1"/>
    <property type="molecule type" value="Genomic_DNA"/>
</dbReference>
<evidence type="ECO:0000313" key="4">
    <source>
        <dbReference type="Proteomes" id="UP000318416"/>
    </source>
</evidence>
<sequence length="435" mass="44557">MTDQDNTAPAVWDPTARGGAGGWVRRKPSQDAATVHQPMVPPPHVPPQAPPPPPPGSADDQGPPLAARPYLPPTAPPPPAPPAGYGYPPPHPQTAPAPPAAPAAPPAPPGGFPGHAVGQAPHPAFPNAGPAPATQPGFPAAAQPPFPPPGRPPFPQPQQPPQQPHSPQPYQQPYPPQPPQPVGYPGPAEYGDYEEVAPYDDEPRRSRTPLYIALGVAMAVMLGVGVVWVVQDTDGSKDQAAPAPATTAPQSAPAPAPGQTTGGADPTASGSPSTSAAPGTGPNAAAQAKALDDLLSRGESAKAPIGNAVAKVTSCPGKDEVNSAAEVFDAGAKQRDQLIADLVKLDLGDLPGGTETAQTLRTAWQQSGDIDRAYAAWARTVSSQGCTNDTAPSTADLKRANELNPQATQSKKDFVAKWNSLAGTFNLAPRTWDRI</sequence>
<feature type="region of interest" description="Disordered" evidence="1">
    <location>
        <begin position="1"/>
        <end position="204"/>
    </location>
</feature>
<name>A0A561EMH5_9ACTN</name>
<feature type="compositionally biased region" description="Low complexity" evidence="1">
    <location>
        <begin position="128"/>
        <end position="141"/>
    </location>
</feature>
<feature type="compositionally biased region" description="Pro residues" evidence="1">
    <location>
        <begin position="70"/>
        <end position="111"/>
    </location>
</feature>
<comment type="caution">
    <text evidence="3">The sequence shown here is derived from an EMBL/GenBank/DDBJ whole genome shotgun (WGS) entry which is preliminary data.</text>
</comment>
<feature type="compositionally biased region" description="Low complexity" evidence="1">
    <location>
        <begin position="239"/>
        <end position="288"/>
    </location>
</feature>
<keyword evidence="2" id="KW-0472">Membrane</keyword>
<dbReference type="RefSeq" id="WP_145789237.1">
    <property type="nucleotide sequence ID" value="NZ_BAAABR010000079.1"/>
</dbReference>
<feature type="region of interest" description="Disordered" evidence="1">
    <location>
        <begin position="236"/>
        <end position="288"/>
    </location>
</feature>
<keyword evidence="4" id="KW-1185">Reference proteome</keyword>
<evidence type="ECO:0000313" key="3">
    <source>
        <dbReference type="EMBL" id="TWE16817.1"/>
    </source>
</evidence>
<keyword evidence="2" id="KW-0812">Transmembrane</keyword>
<organism evidence="3 4">
    <name type="scientific">Kitasatospora atroaurantiaca</name>
    <dbReference type="NCBI Taxonomy" id="285545"/>
    <lineage>
        <taxon>Bacteria</taxon>
        <taxon>Bacillati</taxon>
        <taxon>Actinomycetota</taxon>
        <taxon>Actinomycetes</taxon>
        <taxon>Kitasatosporales</taxon>
        <taxon>Streptomycetaceae</taxon>
        <taxon>Kitasatospora</taxon>
    </lineage>
</organism>
<feature type="compositionally biased region" description="Low complexity" evidence="1">
    <location>
        <begin position="57"/>
        <end position="69"/>
    </location>
</feature>
<dbReference type="OrthoDB" id="3871904at2"/>
<dbReference type="AlphaFoldDB" id="A0A561EMH5"/>
<evidence type="ECO:0000256" key="1">
    <source>
        <dbReference type="SAM" id="MobiDB-lite"/>
    </source>
</evidence>
<protein>
    <submittedName>
        <fullName evidence="3">Uncharacterized protein</fullName>
    </submittedName>
</protein>
<feature type="transmembrane region" description="Helical" evidence="2">
    <location>
        <begin position="210"/>
        <end position="230"/>
    </location>
</feature>
<accession>A0A561EMH5</accession>
<gene>
    <name evidence="3" type="ORF">FB465_1809</name>
</gene>